<evidence type="ECO:0000259" key="2">
    <source>
        <dbReference type="PROSITE" id="PS50003"/>
    </source>
</evidence>
<dbReference type="SUPFAM" id="SSF50729">
    <property type="entry name" value="PH domain-like"/>
    <property type="match status" value="1"/>
</dbReference>
<dbReference type="Bgee" id="ENSECAG00000015443">
    <property type="expression patterns" value="Expressed in retina and 21 other cell types or tissues"/>
</dbReference>
<reference evidence="3" key="2">
    <citation type="submission" date="2025-08" db="UniProtKB">
        <authorList>
            <consortium name="Ensembl"/>
        </authorList>
    </citation>
    <scope>IDENTIFICATION</scope>
    <source>
        <strain evidence="3">Thoroughbred</strain>
    </source>
</reference>
<organism evidence="3 4">
    <name type="scientific">Equus caballus</name>
    <name type="common">Horse</name>
    <dbReference type="NCBI Taxonomy" id="9796"/>
    <lineage>
        <taxon>Eukaryota</taxon>
        <taxon>Metazoa</taxon>
        <taxon>Chordata</taxon>
        <taxon>Craniata</taxon>
        <taxon>Vertebrata</taxon>
        <taxon>Euteleostomi</taxon>
        <taxon>Mammalia</taxon>
        <taxon>Eutheria</taxon>
        <taxon>Laurasiatheria</taxon>
        <taxon>Perissodactyla</taxon>
        <taxon>Equidae</taxon>
        <taxon>Equus</taxon>
    </lineage>
</organism>
<dbReference type="PROSITE" id="PS50003">
    <property type="entry name" value="PH_DOMAIN"/>
    <property type="match status" value="1"/>
</dbReference>
<evidence type="ECO:0000313" key="4">
    <source>
        <dbReference type="Proteomes" id="UP000002281"/>
    </source>
</evidence>
<accession>A0A3Q2I9T0</accession>
<evidence type="ECO:0000256" key="1">
    <source>
        <dbReference type="SAM" id="MobiDB-lite"/>
    </source>
</evidence>
<proteinExistence type="predicted"/>
<dbReference type="Gene3D" id="2.30.29.30">
    <property type="entry name" value="Pleckstrin-homology domain (PH domain)/Phosphotyrosine-binding domain (PTB)"/>
    <property type="match status" value="1"/>
</dbReference>
<dbReference type="Ensembl" id="ENSECAT00000045828.3">
    <property type="protein sequence ID" value="ENSECAP00000044239.3"/>
    <property type="gene ID" value="ENSECAG00000015443.4"/>
</dbReference>
<dbReference type="Proteomes" id="UP000002281">
    <property type="component" value="Chromosome 8"/>
</dbReference>
<feature type="region of interest" description="Disordered" evidence="1">
    <location>
        <begin position="64"/>
        <end position="92"/>
    </location>
</feature>
<dbReference type="InterPro" id="IPR011993">
    <property type="entry name" value="PH-like_dom_sf"/>
</dbReference>
<dbReference type="ExpressionAtlas" id="A0A3Q2I9T0">
    <property type="expression patterns" value="baseline"/>
</dbReference>
<dbReference type="AlphaFoldDB" id="A0A3Q2I9T0"/>
<dbReference type="InterPro" id="IPR001849">
    <property type="entry name" value="PH_domain"/>
</dbReference>
<evidence type="ECO:0000313" key="3">
    <source>
        <dbReference type="Ensembl" id="ENSECAP00000044239.3"/>
    </source>
</evidence>
<sequence>MAHTCRGTINLCTAHFDKEDSCGIMLTNGARTYHLKASSEVERQHWITTLELAKAKAVHLMSSHSGPVTMGGSVPPPHGDCATGAPNDPAPL</sequence>
<feature type="domain" description="PH" evidence="2">
    <location>
        <begin position="1"/>
        <end position="55"/>
    </location>
</feature>
<keyword evidence="4" id="KW-1185">Reference proteome</keyword>
<gene>
    <name evidence="3" type="primary">OSBP2</name>
</gene>
<name>A0A3Q2I9T0_HORSE</name>
<reference evidence="3" key="3">
    <citation type="submission" date="2025-09" db="UniProtKB">
        <authorList>
            <consortium name="Ensembl"/>
        </authorList>
    </citation>
    <scope>IDENTIFICATION</scope>
    <source>
        <strain evidence="3">Thoroughbred</strain>
    </source>
</reference>
<dbReference type="GeneTree" id="ENSGT00940000157987"/>
<reference evidence="3 4" key="1">
    <citation type="journal article" date="2009" name="Science">
        <title>Genome sequence, comparative analysis, and population genetics of the domestic horse.</title>
        <authorList>
            <consortium name="Broad Institute Genome Sequencing Platform"/>
            <consortium name="Broad Institute Whole Genome Assembly Team"/>
            <person name="Wade C.M."/>
            <person name="Giulotto E."/>
            <person name="Sigurdsson S."/>
            <person name="Zoli M."/>
            <person name="Gnerre S."/>
            <person name="Imsland F."/>
            <person name="Lear T.L."/>
            <person name="Adelson D.L."/>
            <person name="Bailey E."/>
            <person name="Bellone R.R."/>
            <person name="Bloecker H."/>
            <person name="Distl O."/>
            <person name="Edgar R.C."/>
            <person name="Garber M."/>
            <person name="Leeb T."/>
            <person name="Mauceli E."/>
            <person name="MacLeod J.N."/>
            <person name="Penedo M.C.T."/>
            <person name="Raison J.M."/>
            <person name="Sharpe T."/>
            <person name="Vogel J."/>
            <person name="Andersson L."/>
            <person name="Antczak D.F."/>
            <person name="Biagi T."/>
            <person name="Binns M.M."/>
            <person name="Chowdhary B.P."/>
            <person name="Coleman S.J."/>
            <person name="Della Valle G."/>
            <person name="Fryc S."/>
            <person name="Guerin G."/>
            <person name="Hasegawa T."/>
            <person name="Hill E.W."/>
            <person name="Jurka J."/>
            <person name="Kiialainen A."/>
            <person name="Lindgren G."/>
            <person name="Liu J."/>
            <person name="Magnani E."/>
            <person name="Mickelson J.R."/>
            <person name="Murray J."/>
            <person name="Nergadze S.G."/>
            <person name="Onofrio R."/>
            <person name="Pedroni S."/>
            <person name="Piras M.F."/>
            <person name="Raudsepp T."/>
            <person name="Rocchi M."/>
            <person name="Roeed K.H."/>
            <person name="Ryder O.A."/>
            <person name="Searle S."/>
            <person name="Skow L."/>
            <person name="Swinburne J.E."/>
            <person name="Syvaenen A.C."/>
            <person name="Tozaki T."/>
            <person name="Valberg S.J."/>
            <person name="Vaudin M."/>
            <person name="White J.R."/>
            <person name="Zody M.C."/>
            <person name="Lander E.S."/>
            <person name="Lindblad-Toh K."/>
        </authorList>
    </citation>
    <scope>NUCLEOTIDE SEQUENCE [LARGE SCALE GENOMIC DNA]</scope>
    <source>
        <strain evidence="3 4">Thoroughbred</strain>
    </source>
</reference>
<protein>
    <submittedName>
        <fullName evidence="3">Oxysterol binding protein 2</fullName>
    </submittedName>
</protein>